<gene>
    <name evidence="1" type="ORF">Amon02_000187300</name>
</gene>
<accession>A0ACB5SVW2</accession>
<comment type="caution">
    <text evidence="1">The sequence shown here is derived from an EMBL/GenBank/DDBJ whole genome shotgun (WGS) entry which is preliminary data.</text>
</comment>
<dbReference type="EMBL" id="BSXS01001005">
    <property type="protein sequence ID" value="GME74731.1"/>
    <property type="molecule type" value="Genomic_DNA"/>
</dbReference>
<evidence type="ECO:0000313" key="1">
    <source>
        <dbReference type="EMBL" id="GME74731.1"/>
    </source>
</evidence>
<proteinExistence type="predicted"/>
<organism evidence="1 2">
    <name type="scientific">Ambrosiozyma monospora</name>
    <name type="common">Yeast</name>
    <name type="synonym">Endomycopsis monosporus</name>
    <dbReference type="NCBI Taxonomy" id="43982"/>
    <lineage>
        <taxon>Eukaryota</taxon>
        <taxon>Fungi</taxon>
        <taxon>Dikarya</taxon>
        <taxon>Ascomycota</taxon>
        <taxon>Saccharomycotina</taxon>
        <taxon>Pichiomycetes</taxon>
        <taxon>Pichiales</taxon>
        <taxon>Pichiaceae</taxon>
        <taxon>Ambrosiozyma</taxon>
    </lineage>
</organism>
<sequence length="432" mass="47099">MLALHQFDYIFAIGVMFAFLDAFNIGANDVANSFSSSVASRCLKYWQAMLLAAIMEFLGAVLVGSRVSDTIRTKIIDLNAFNGSPAGLMITMMCALIGSSVWLTIATFIGMPVSTTHSITGGIIGSGIAAVGAENVFWGWKGFSQIVASWFIAPVLGGCISGCLFLIVKFGVLERKHNLRNALILAPIIVFLTFSVLTMLIVWKGSPQLKLDDLSTGATVGSILGVGAVASILYLIFINPIFVRRLMYDDWTIPFYHVPIGFMYYFKSKDDIPPLPEGKTVVTDYYSGKGAETQPVASSSGADSLDSENASGELTEKKETFDENEIEKQVTKPAPVKEEVTADNITITTTATHGEKKIWLELAKRPAKWPLLIGLLLSYGVRFDVIDAQIHDGSRLARGVEGMHARSKHYNIKVEHIFSMLQAVTACTILDF</sequence>
<evidence type="ECO:0000313" key="2">
    <source>
        <dbReference type="Proteomes" id="UP001165064"/>
    </source>
</evidence>
<keyword evidence="2" id="KW-1185">Reference proteome</keyword>
<dbReference type="Proteomes" id="UP001165064">
    <property type="component" value="Unassembled WGS sequence"/>
</dbReference>
<name>A0ACB5SVW2_AMBMO</name>
<reference evidence="1" key="1">
    <citation type="submission" date="2023-04" db="EMBL/GenBank/DDBJ databases">
        <title>Ambrosiozyma monospora NBRC 10751.</title>
        <authorList>
            <person name="Ichikawa N."/>
            <person name="Sato H."/>
            <person name="Tonouchi N."/>
        </authorList>
    </citation>
    <scope>NUCLEOTIDE SEQUENCE</scope>
    <source>
        <strain evidence="1">NBRC 10751</strain>
    </source>
</reference>
<protein>
    <submittedName>
        <fullName evidence="1">Unnamed protein product</fullName>
    </submittedName>
</protein>